<proteinExistence type="predicted"/>
<gene>
    <name evidence="1" type="primary">ORF149130</name>
</gene>
<organism evidence="1">
    <name type="scientific">Arion vulgaris</name>
    <dbReference type="NCBI Taxonomy" id="1028688"/>
    <lineage>
        <taxon>Eukaryota</taxon>
        <taxon>Metazoa</taxon>
        <taxon>Spiralia</taxon>
        <taxon>Lophotrochozoa</taxon>
        <taxon>Mollusca</taxon>
        <taxon>Gastropoda</taxon>
        <taxon>Heterobranchia</taxon>
        <taxon>Euthyneura</taxon>
        <taxon>Panpulmonata</taxon>
        <taxon>Eupulmonata</taxon>
        <taxon>Stylommatophora</taxon>
        <taxon>Helicina</taxon>
        <taxon>Arionoidea</taxon>
        <taxon>Arionidae</taxon>
        <taxon>Arion</taxon>
    </lineage>
</organism>
<dbReference type="EMBL" id="HACG01038744">
    <property type="protein sequence ID" value="CEK85609.1"/>
    <property type="molecule type" value="Transcribed_RNA"/>
</dbReference>
<dbReference type="InterPro" id="IPR029064">
    <property type="entry name" value="Ribosomal_eL30-like_sf"/>
</dbReference>
<dbReference type="GO" id="GO:0005737">
    <property type="term" value="C:cytoplasm"/>
    <property type="evidence" value="ECO:0007669"/>
    <property type="project" value="TreeGrafter"/>
</dbReference>
<evidence type="ECO:0008006" key="2">
    <source>
        <dbReference type="Google" id="ProtNLM"/>
    </source>
</evidence>
<dbReference type="GO" id="GO:0005634">
    <property type="term" value="C:nucleus"/>
    <property type="evidence" value="ECO:0007669"/>
    <property type="project" value="InterPro"/>
</dbReference>
<dbReference type="AlphaFoldDB" id="A0A0B7AX94"/>
<evidence type="ECO:0000313" key="1">
    <source>
        <dbReference type="EMBL" id="CEK85609.1"/>
    </source>
</evidence>
<name>A0A0B7AX94_9EUPU</name>
<dbReference type="GO" id="GO:0051726">
    <property type="term" value="P:regulation of cell cycle"/>
    <property type="evidence" value="ECO:0007669"/>
    <property type="project" value="InterPro"/>
</dbReference>
<dbReference type="PANTHER" id="PTHR10411:SF8">
    <property type="entry name" value="FI09246P"/>
    <property type="match status" value="1"/>
</dbReference>
<dbReference type="Gene3D" id="3.30.1330.30">
    <property type="match status" value="1"/>
</dbReference>
<dbReference type="InterPro" id="IPR024824">
    <property type="entry name" value="GADD45"/>
</dbReference>
<protein>
    <recommendedName>
        <fullName evidence="2">Ribosomal protein L7Ae/L30e/S12e/Gadd45 domain-containing protein</fullName>
    </recommendedName>
</protein>
<reference evidence="1" key="1">
    <citation type="submission" date="2014-12" db="EMBL/GenBank/DDBJ databases">
        <title>Insight into the proteome of Arion vulgaris.</title>
        <authorList>
            <person name="Aradska J."/>
            <person name="Bulat T."/>
            <person name="Smidak R."/>
            <person name="Sarate P."/>
            <person name="Gangsoo J."/>
            <person name="Sialana F."/>
            <person name="Bilban M."/>
            <person name="Lubec G."/>
        </authorList>
    </citation>
    <scope>NUCLEOTIDE SEQUENCE</scope>
    <source>
        <tissue evidence="1">Skin</tissue>
    </source>
</reference>
<dbReference type="PANTHER" id="PTHR10411">
    <property type="entry name" value="GROWTH ARREST AND DNA DAMAGE-INDUCIBLE PROTEIN GADD45"/>
    <property type="match status" value="1"/>
</dbReference>
<accession>A0A0B7AX94</accession>
<sequence>MYTESQIQCALLMASEISLSKLSEDFGERSDPTGEKTQKAWLTISEALGITLKQAMCQHRLTMGVFDCANLLSSSPNRVMLCVLPEIASGDVSMHIHHTLIKSFCWEHDIRLLTVKDEQSLLDLVKGSPEYAEATSKTVFCLLVENPMDGNSEADTFVCGYHDAVMLSDIFPKPVIHLPD</sequence>